<dbReference type="Proteomes" id="UP000294664">
    <property type="component" value="Unassembled WGS sequence"/>
</dbReference>
<evidence type="ECO:0000256" key="1">
    <source>
        <dbReference type="SAM" id="SignalP"/>
    </source>
</evidence>
<dbReference type="RefSeq" id="WP_132030069.1">
    <property type="nucleotide sequence ID" value="NZ_SMAI01000002.1"/>
</dbReference>
<dbReference type="PROSITE" id="PS51257">
    <property type="entry name" value="PROKAR_LIPOPROTEIN"/>
    <property type="match status" value="1"/>
</dbReference>
<reference evidence="2 3" key="1">
    <citation type="submission" date="2019-03" db="EMBL/GenBank/DDBJ databases">
        <title>Genomic Encyclopedia of Type Strains, Phase IV (KMG-IV): sequencing the most valuable type-strain genomes for metagenomic binning, comparative biology and taxonomic classification.</title>
        <authorList>
            <person name="Goeker M."/>
        </authorList>
    </citation>
    <scope>NUCLEOTIDE SEQUENCE [LARGE SCALE GENOMIC DNA]</scope>
    <source>
        <strain evidence="2 3">DSM 9035</strain>
    </source>
</reference>
<feature type="chain" id="PRO_5020830957" description="DUF4398 domain-containing protein" evidence="1">
    <location>
        <begin position="21"/>
        <end position="121"/>
    </location>
</feature>
<protein>
    <recommendedName>
        <fullName evidence="4">DUF4398 domain-containing protein</fullName>
    </recommendedName>
</protein>
<keyword evidence="1" id="KW-0732">Signal</keyword>
<comment type="caution">
    <text evidence="2">The sequence shown here is derived from an EMBL/GenBank/DDBJ whole genome shotgun (WGS) entry which is preliminary data.</text>
</comment>
<accession>A0A4R3M0I3</accession>
<dbReference type="EMBL" id="SMAI01000002">
    <property type="protein sequence ID" value="TCT06574.1"/>
    <property type="molecule type" value="Genomic_DNA"/>
</dbReference>
<gene>
    <name evidence="2" type="ORF">EDC64_10251</name>
</gene>
<organism evidence="2 3">
    <name type="scientific">Aquabacter spiritensis</name>
    <dbReference type="NCBI Taxonomy" id="933073"/>
    <lineage>
        <taxon>Bacteria</taxon>
        <taxon>Pseudomonadati</taxon>
        <taxon>Pseudomonadota</taxon>
        <taxon>Alphaproteobacteria</taxon>
        <taxon>Hyphomicrobiales</taxon>
        <taxon>Xanthobacteraceae</taxon>
        <taxon>Aquabacter</taxon>
    </lineage>
</organism>
<evidence type="ECO:0008006" key="4">
    <source>
        <dbReference type="Google" id="ProtNLM"/>
    </source>
</evidence>
<dbReference type="AlphaFoldDB" id="A0A4R3M0I3"/>
<evidence type="ECO:0000313" key="3">
    <source>
        <dbReference type="Proteomes" id="UP000294664"/>
    </source>
</evidence>
<keyword evidence="3" id="KW-1185">Reference proteome</keyword>
<evidence type="ECO:0000313" key="2">
    <source>
        <dbReference type="EMBL" id="TCT06574.1"/>
    </source>
</evidence>
<name>A0A4R3M0I3_9HYPH</name>
<feature type="signal peptide" evidence="1">
    <location>
        <begin position="1"/>
        <end position="20"/>
    </location>
</feature>
<dbReference type="OrthoDB" id="8450905at2"/>
<proteinExistence type="predicted"/>
<sequence length="121" mass="13519">MRLMALIRAALPLVAMVLSACESSNFVPWPPNGTGGLAERRPSTDARIDALQNRLFRLAERNARYYAAADFQDAEFTLVKIRRLSEGGFPEDSEIEIARLKLQMDHIDRVIAMKTGTRKGA</sequence>